<protein>
    <recommendedName>
        <fullName evidence="4">BTB domain-containing protein</fullName>
    </recommendedName>
</protein>
<evidence type="ECO:0000313" key="2">
    <source>
        <dbReference type="EMBL" id="KAH8103339.1"/>
    </source>
</evidence>
<gene>
    <name evidence="2" type="ORF">BXZ70DRAFT_720838</name>
</gene>
<proteinExistence type="predicted"/>
<comment type="caution">
    <text evidence="2">The sequence shown here is derived from an EMBL/GenBank/DDBJ whole genome shotgun (WGS) entry which is preliminary data.</text>
</comment>
<evidence type="ECO:0008006" key="4">
    <source>
        <dbReference type="Google" id="ProtNLM"/>
    </source>
</evidence>
<dbReference type="OrthoDB" id="3204157at2759"/>
<name>A0A8K0XS76_9AGAR</name>
<evidence type="ECO:0000256" key="1">
    <source>
        <dbReference type="SAM" id="MobiDB-lite"/>
    </source>
</evidence>
<dbReference type="AlphaFoldDB" id="A0A8K0XS76"/>
<keyword evidence="3" id="KW-1185">Reference proteome</keyword>
<accession>A0A8K0XS76</accession>
<evidence type="ECO:0000313" key="3">
    <source>
        <dbReference type="Proteomes" id="UP000813824"/>
    </source>
</evidence>
<reference evidence="2" key="1">
    <citation type="journal article" date="2021" name="New Phytol.">
        <title>Evolutionary innovations through gain and loss of genes in the ectomycorrhizal Boletales.</title>
        <authorList>
            <person name="Wu G."/>
            <person name="Miyauchi S."/>
            <person name="Morin E."/>
            <person name="Kuo A."/>
            <person name="Drula E."/>
            <person name="Varga T."/>
            <person name="Kohler A."/>
            <person name="Feng B."/>
            <person name="Cao Y."/>
            <person name="Lipzen A."/>
            <person name="Daum C."/>
            <person name="Hundley H."/>
            <person name="Pangilinan J."/>
            <person name="Johnson J."/>
            <person name="Barry K."/>
            <person name="LaButti K."/>
            <person name="Ng V."/>
            <person name="Ahrendt S."/>
            <person name="Min B."/>
            <person name="Choi I.G."/>
            <person name="Park H."/>
            <person name="Plett J.M."/>
            <person name="Magnuson J."/>
            <person name="Spatafora J.W."/>
            <person name="Nagy L.G."/>
            <person name="Henrissat B."/>
            <person name="Grigoriev I.V."/>
            <person name="Yang Z.L."/>
            <person name="Xu J."/>
            <person name="Martin F.M."/>
        </authorList>
    </citation>
    <scope>NUCLEOTIDE SEQUENCE</scope>
    <source>
        <strain evidence="2">KKN 215</strain>
    </source>
</reference>
<feature type="region of interest" description="Disordered" evidence="1">
    <location>
        <begin position="432"/>
        <end position="457"/>
    </location>
</feature>
<sequence>MSEWQTELFKSRLICTRCSNWVVLEFTQNDRIVLPGSRFQVGLRHLDTHIPFRGQERKCLSVTVSSNLSRLMIRVSQAHGAEVVRGQSGLSCHCSRKPEKLLQCSLWKNKLSVMVADCSPPGEFERYESLWFEDGNIIIVAGQFGFRVYRGLPALRSPVFKDLFSLPQSEGAETMDGCAVVRLHDHPFKIAMFLQFVQDGCRVWDTEARFAGEEFWHLMGPILSMSHKYQCEILLEEGKTRLFKFLPGDIQSWDLLTRDPKMFDGPGYIAIANMARLLDMPLIHQRALYQCCQLSADLLVNGDVYSTFVDEQDKLCSQDLQACVEGRTKLAEESINLLLNRFKESSSTKKNHRRAADGARTVDGARCIDARVALASECLDLATDNINYNPLDQHPVFKTLPFMLCRPCAEEFIQRDIDSRQSILDRLWEILGLDPPPKSDPGDEGGSEASEAEMDAE</sequence>
<feature type="compositionally biased region" description="Acidic residues" evidence="1">
    <location>
        <begin position="442"/>
        <end position="457"/>
    </location>
</feature>
<dbReference type="Proteomes" id="UP000813824">
    <property type="component" value="Unassembled WGS sequence"/>
</dbReference>
<organism evidence="2 3">
    <name type="scientific">Cristinia sonorae</name>
    <dbReference type="NCBI Taxonomy" id="1940300"/>
    <lineage>
        <taxon>Eukaryota</taxon>
        <taxon>Fungi</taxon>
        <taxon>Dikarya</taxon>
        <taxon>Basidiomycota</taxon>
        <taxon>Agaricomycotina</taxon>
        <taxon>Agaricomycetes</taxon>
        <taxon>Agaricomycetidae</taxon>
        <taxon>Agaricales</taxon>
        <taxon>Pleurotineae</taxon>
        <taxon>Stephanosporaceae</taxon>
        <taxon>Cristinia</taxon>
    </lineage>
</organism>
<dbReference type="EMBL" id="JAEVFJ010000007">
    <property type="protein sequence ID" value="KAH8103339.1"/>
    <property type="molecule type" value="Genomic_DNA"/>
</dbReference>